<gene>
    <name evidence="2" type="ORF">LIPSTDRAFT_111164</name>
</gene>
<evidence type="ECO:0000256" key="1">
    <source>
        <dbReference type="ARBA" id="ARBA00008372"/>
    </source>
</evidence>
<dbReference type="GO" id="GO:0005634">
    <property type="term" value="C:nucleus"/>
    <property type="evidence" value="ECO:0007669"/>
    <property type="project" value="TreeGrafter"/>
</dbReference>
<dbReference type="GO" id="GO:1990431">
    <property type="term" value="P:priRNA 3'-end processing"/>
    <property type="evidence" value="ECO:0007669"/>
    <property type="project" value="TreeGrafter"/>
</dbReference>
<dbReference type="Proteomes" id="UP000094385">
    <property type="component" value="Unassembled WGS sequence"/>
</dbReference>
<accession>A0A1E3Q645</accession>
<dbReference type="PANTHER" id="PTHR15092:SF22">
    <property type="entry name" value="POLY(A)-SPECIFIC RIBONUCLEASE PNLDC1"/>
    <property type="match status" value="1"/>
</dbReference>
<dbReference type="GO" id="GO:1990432">
    <property type="term" value="P:siRNA 3'-end processing"/>
    <property type="evidence" value="ECO:0007669"/>
    <property type="project" value="TreeGrafter"/>
</dbReference>
<dbReference type="InterPro" id="IPR006941">
    <property type="entry name" value="RNase_CAF1"/>
</dbReference>
<dbReference type="PANTHER" id="PTHR15092">
    <property type="entry name" value="POLY A -SPECIFIC RIBONUCLEASE/TARGET OF EGR1, MEMBER 1"/>
    <property type="match status" value="1"/>
</dbReference>
<dbReference type="InterPro" id="IPR036397">
    <property type="entry name" value="RNaseH_sf"/>
</dbReference>
<dbReference type="STRING" id="675824.A0A1E3Q645"/>
<dbReference type="GO" id="GO:0003723">
    <property type="term" value="F:RNA binding"/>
    <property type="evidence" value="ECO:0007669"/>
    <property type="project" value="TreeGrafter"/>
</dbReference>
<dbReference type="InterPro" id="IPR012337">
    <property type="entry name" value="RNaseH-like_sf"/>
</dbReference>
<name>A0A1E3Q645_LIPST</name>
<keyword evidence="3" id="KW-1185">Reference proteome</keyword>
<evidence type="ECO:0000313" key="3">
    <source>
        <dbReference type="Proteomes" id="UP000094385"/>
    </source>
</evidence>
<dbReference type="GO" id="GO:0000175">
    <property type="term" value="F:3'-5'-RNA exonuclease activity"/>
    <property type="evidence" value="ECO:0007669"/>
    <property type="project" value="TreeGrafter"/>
</dbReference>
<dbReference type="OrthoDB" id="1432093at2759"/>
<dbReference type="EMBL" id="KV454294">
    <property type="protein sequence ID" value="ODQ72944.1"/>
    <property type="molecule type" value="Genomic_DNA"/>
</dbReference>
<protein>
    <submittedName>
        <fullName evidence="2">Uncharacterized protein</fullName>
    </submittedName>
</protein>
<dbReference type="AlphaFoldDB" id="A0A1E3Q645"/>
<organism evidence="2 3">
    <name type="scientific">Lipomyces starkeyi NRRL Y-11557</name>
    <dbReference type="NCBI Taxonomy" id="675824"/>
    <lineage>
        <taxon>Eukaryota</taxon>
        <taxon>Fungi</taxon>
        <taxon>Dikarya</taxon>
        <taxon>Ascomycota</taxon>
        <taxon>Saccharomycotina</taxon>
        <taxon>Lipomycetes</taxon>
        <taxon>Lipomycetales</taxon>
        <taxon>Lipomycetaceae</taxon>
        <taxon>Lipomyces</taxon>
    </lineage>
</organism>
<dbReference type="Gene3D" id="3.30.420.10">
    <property type="entry name" value="Ribonuclease H-like superfamily/Ribonuclease H"/>
    <property type="match status" value="2"/>
</dbReference>
<dbReference type="SUPFAM" id="SSF53098">
    <property type="entry name" value="Ribonuclease H-like"/>
    <property type="match status" value="1"/>
</dbReference>
<sequence length="491" mass="56991">MRRNDDHRILTSSPYNFYVSPILPLKFGIDRRFVFQMSAAAFHLRNRFDFNKWLANGVPYLNRDEQTQIEARALRFITQEFEDINVDHSGQQLLDSVLPGLDAWANDPNPETSWFNIAVFNSYQKRIVHQTIRKSYPQLYGLGRRNFIQIRRKNKDDSTEPVKGIEKYNKLMFDVNQYAGIRHIFDHIAHTKIPIVGHNVFVDLINIYAKFVSSLPSSIEEFAHQISSLFPTVIDTKYFGTMSDVDDSGAHHSSMKDMLDDLRSVIYPIYTIHPEFTKYDNREHEHEAGWDACETAKLFLKQGGKHFYLDVERSFSTQYSSNDSEKRDEQIRTEVDDDVRMIYNGEANISRRKRHESSQIEPVEMDEILMSFSRPRSGRGINWLEESLQTDEQNWDVPDSSYQVDTADQWNTDQSVRPWEKFEVEQLPQAVSVRDVDRVMADVADTVEPLPPLTNVGVMKSILPPFSSAVWGPIANRLRVTGTNERVLILK</sequence>
<dbReference type="Pfam" id="PF04857">
    <property type="entry name" value="CAF1"/>
    <property type="match status" value="1"/>
</dbReference>
<dbReference type="InterPro" id="IPR051181">
    <property type="entry name" value="CAF1_poly(A)_ribonucleases"/>
</dbReference>
<proteinExistence type="inferred from homology"/>
<comment type="similarity">
    <text evidence="1">Belongs to the CAF1 family.</text>
</comment>
<dbReference type="GO" id="GO:0000289">
    <property type="term" value="P:nuclear-transcribed mRNA poly(A) tail shortening"/>
    <property type="evidence" value="ECO:0007669"/>
    <property type="project" value="TreeGrafter"/>
</dbReference>
<reference evidence="2 3" key="1">
    <citation type="journal article" date="2016" name="Proc. Natl. Acad. Sci. U.S.A.">
        <title>Comparative genomics of biotechnologically important yeasts.</title>
        <authorList>
            <person name="Riley R."/>
            <person name="Haridas S."/>
            <person name="Wolfe K.H."/>
            <person name="Lopes M.R."/>
            <person name="Hittinger C.T."/>
            <person name="Goeker M."/>
            <person name="Salamov A.A."/>
            <person name="Wisecaver J.H."/>
            <person name="Long T.M."/>
            <person name="Calvey C.H."/>
            <person name="Aerts A.L."/>
            <person name="Barry K.W."/>
            <person name="Choi C."/>
            <person name="Clum A."/>
            <person name="Coughlan A.Y."/>
            <person name="Deshpande S."/>
            <person name="Douglass A.P."/>
            <person name="Hanson S.J."/>
            <person name="Klenk H.-P."/>
            <person name="LaButti K.M."/>
            <person name="Lapidus A."/>
            <person name="Lindquist E.A."/>
            <person name="Lipzen A.M."/>
            <person name="Meier-Kolthoff J.P."/>
            <person name="Ohm R.A."/>
            <person name="Otillar R.P."/>
            <person name="Pangilinan J.L."/>
            <person name="Peng Y."/>
            <person name="Rokas A."/>
            <person name="Rosa C.A."/>
            <person name="Scheuner C."/>
            <person name="Sibirny A.A."/>
            <person name="Slot J.C."/>
            <person name="Stielow J.B."/>
            <person name="Sun H."/>
            <person name="Kurtzman C.P."/>
            <person name="Blackwell M."/>
            <person name="Grigoriev I.V."/>
            <person name="Jeffries T.W."/>
        </authorList>
    </citation>
    <scope>NUCLEOTIDE SEQUENCE [LARGE SCALE GENOMIC DNA]</scope>
    <source>
        <strain evidence="2 3">NRRL Y-11557</strain>
    </source>
</reference>
<evidence type="ECO:0000313" key="2">
    <source>
        <dbReference type="EMBL" id="ODQ72944.1"/>
    </source>
</evidence>